<dbReference type="PROSITE" id="PS51318">
    <property type="entry name" value="TAT"/>
    <property type="match status" value="1"/>
</dbReference>
<comment type="caution">
    <text evidence="1">The sequence shown here is derived from an EMBL/GenBank/DDBJ whole genome shotgun (WGS) entry which is preliminary data.</text>
</comment>
<evidence type="ECO:0000313" key="1">
    <source>
        <dbReference type="EMBL" id="KKK92271.1"/>
    </source>
</evidence>
<feature type="non-terminal residue" evidence="1">
    <location>
        <position position="96"/>
    </location>
</feature>
<gene>
    <name evidence="1" type="ORF">LCGC14_2704580</name>
</gene>
<dbReference type="AlphaFoldDB" id="A0A0F9C6J0"/>
<reference evidence="1" key="1">
    <citation type="journal article" date="2015" name="Nature">
        <title>Complex archaea that bridge the gap between prokaryotes and eukaryotes.</title>
        <authorList>
            <person name="Spang A."/>
            <person name="Saw J.H."/>
            <person name="Jorgensen S.L."/>
            <person name="Zaremba-Niedzwiedzka K."/>
            <person name="Martijn J."/>
            <person name="Lind A.E."/>
            <person name="van Eijk R."/>
            <person name="Schleper C."/>
            <person name="Guy L."/>
            <person name="Ettema T.J."/>
        </authorList>
    </citation>
    <scope>NUCLEOTIDE SEQUENCE</scope>
</reference>
<organism evidence="1">
    <name type="scientific">marine sediment metagenome</name>
    <dbReference type="NCBI Taxonomy" id="412755"/>
    <lineage>
        <taxon>unclassified sequences</taxon>
        <taxon>metagenomes</taxon>
        <taxon>ecological metagenomes</taxon>
    </lineage>
</organism>
<accession>A0A0F9C6J0</accession>
<protein>
    <submittedName>
        <fullName evidence="1">Uncharacterized protein</fullName>
    </submittedName>
</protein>
<dbReference type="InterPro" id="IPR006311">
    <property type="entry name" value="TAT_signal"/>
</dbReference>
<dbReference type="EMBL" id="LAZR01048283">
    <property type="protein sequence ID" value="KKK92271.1"/>
    <property type="molecule type" value="Genomic_DNA"/>
</dbReference>
<name>A0A0F9C6J0_9ZZZZ</name>
<proteinExistence type="predicted"/>
<sequence length="96" mass="10280">MKAVHQNPICRRRFLALMSAAAVGSGLPVPTRAAPGLGQICNGSSALIPGWSRYFDSLEAGAILIDTQSRALRFWSEDGTTCKHYPISVPHAAELT</sequence>